<keyword evidence="2 5" id="KW-0732">Signal</keyword>
<dbReference type="InterPro" id="IPR032675">
    <property type="entry name" value="LRR_dom_sf"/>
</dbReference>
<dbReference type="EMBL" id="EAAA01002171">
    <property type="status" value="NOT_ANNOTATED_CDS"/>
    <property type="molecule type" value="Genomic_DNA"/>
</dbReference>
<dbReference type="Proteomes" id="UP000008144">
    <property type="component" value="Chromosome 5"/>
</dbReference>
<evidence type="ECO:0000256" key="2">
    <source>
        <dbReference type="ARBA" id="ARBA00022729"/>
    </source>
</evidence>
<dbReference type="SMART" id="SM00369">
    <property type="entry name" value="LRR_TYP"/>
    <property type="match status" value="10"/>
</dbReference>
<name>F6TTX9_CIOIN</name>
<dbReference type="GeneTree" id="ENSGT00940000168889"/>
<dbReference type="FunFam" id="3.80.10.10:FF:000770">
    <property type="entry name" value="Uncharacterized protein"/>
    <property type="match status" value="1"/>
</dbReference>
<evidence type="ECO:0000256" key="1">
    <source>
        <dbReference type="ARBA" id="ARBA00022614"/>
    </source>
</evidence>
<evidence type="ECO:0000256" key="3">
    <source>
        <dbReference type="ARBA" id="ARBA00022737"/>
    </source>
</evidence>
<feature type="signal peptide" evidence="5">
    <location>
        <begin position="1"/>
        <end position="24"/>
    </location>
</feature>
<evidence type="ECO:0000313" key="7">
    <source>
        <dbReference type="Ensembl" id="ENSCINP00000022896.2"/>
    </source>
</evidence>
<reference evidence="7" key="2">
    <citation type="journal article" date="2008" name="Genome Biol.">
        <title>Improved genome assembly and evidence-based global gene model set for the chordate Ciona intestinalis: new insight into intron and operon populations.</title>
        <authorList>
            <person name="Satou Y."/>
            <person name="Mineta K."/>
            <person name="Ogasawara M."/>
            <person name="Sasakura Y."/>
            <person name="Shoguchi E."/>
            <person name="Ueno K."/>
            <person name="Yamada L."/>
            <person name="Matsumoto J."/>
            <person name="Wasserscheid J."/>
            <person name="Dewar K."/>
            <person name="Wiley G.B."/>
            <person name="Macmil S.L."/>
            <person name="Roe B.A."/>
            <person name="Zeller R.W."/>
            <person name="Hastings K.E."/>
            <person name="Lemaire P."/>
            <person name="Lindquist E."/>
            <person name="Endo T."/>
            <person name="Hotta K."/>
            <person name="Inaba K."/>
        </authorList>
    </citation>
    <scope>NUCLEOTIDE SEQUENCE [LARGE SCALE GENOMIC DNA]</scope>
    <source>
        <strain evidence="7">wild type</strain>
    </source>
</reference>
<accession>F6TTX9</accession>
<dbReference type="PANTHER" id="PTHR45712:SF26">
    <property type="entry name" value="LRRNT DOMAIN-CONTAINING PROTEIN"/>
    <property type="match status" value="1"/>
</dbReference>
<dbReference type="InterPro" id="IPR000372">
    <property type="entry name" value="LRRNT"/>
</dbReference>
<evidence type="ECO:0000259" key="6">
    <source>
        <dbReference type="SMART" id="SM00013"/>
    </source>
</evidence>
<dbReference type="STRING" id="7719.ENSCINP00000022896"/>
<reference evidence="7" key="3">
    <citation type="submission" date="2025-08" db="UniProtKB">
        <authorList>
            <consortium name="Ensembl"/>
        </authorList>
    </citation>
    <scope>IDENTIFICATION</scope>
</reference>
<dbReference type="SUPFAM" id="SSF52058">
    <property type="entry name" value="L domain-like"/>
    <property type="match status" value="2"/>
</dbReference>
<dbReference type="Ensembl" id="ENSCINT00000023142.2">
    <property type="protein sequence ID" value="ENSCINP00000022896.2"/>
    <property type="gene ID" value="ENSCING00000012194.2"/>
</dbReference>
<dbReference type="PANTHER" id="PTHR45712">
    <property type="entry name" value="AGAP008170-PA"/>
    <property type="match status" value="1"/>
</dbReference>
<dbReference type="InterPro" id="IPR001611">
    <property type="entry name" value="Leu-rich_rpt"/>
</dbReference>
<evidence type="ECO:0000256" key="4">
    <source>
        <dbReference type="ARBA" id="ARBA00023180"/>
    </source>
</evidence>
<keyword evidence="8" id="KW-1185">Reference proteome</keyword>
<dbReference type="Gene3D" id="3.80.10.10">
    <property type="entry name" value="Ribonuclease Inhibitor"/>
    <property type="match status" value="3"/>
</dbReference>
<dbReference type="SMART" id="SM00013">
    <property type="entry name" value="LRRNT"/>
    <property type="match status" value="1"/>
</dbReference>
<dbReference type="AlphaFoldDB" id="F6TTX9"/>
<dbReference type="PRINTS" id="PR00019">
    <property type="entry name" value="LEURICHRPT"/>
</dbReference>
<feature type="domain" description="LRRNT" evidence="6">
    <location>
        <begin position="42"/>
        <end position="74"/>
    </location>
</feature>
<sequence>MRFFSQVTLFLCIAVLCTSPTTFGSRFKRGSRRQPVLFNRYICPPQCACSLNIIYCSGKQLNEIPSTFPRNGEFLHLENNYITRIHSGVFRHFPAIQRIILTKNRLISAGLKARSFEGLTALKRLDLSENKLTRFPRSLPPSLVELRLNLNNITKVKRGATRGLTNLVALSLFRNSITDAGFEPAILKNMTALSYLDLNENLLETVPQGLPESLREIRLENNGLKNVTAGIFTSQSLLHHFSLRNNQLSDQGINFNAWSNMSNLFLLDLSYNKLRTIPRGLPPSLHQLIIENNFIEEINYKTFISSLNLTQIKLSFNKIRIITPGSFTRLIHLRFLDLAFNNLLYVPRGLPTTLEALFLESNQIFSVQIDSFCPMNPERFVTSKLHTLRLDGNLIDSNDLPALAFYCLSSMEVVVT</sequence>
<dbReference type="Pfam" id="PF01462">
    <property type="entry name" value="LRRNT"/>
    <property type="match status" value="1"/>
</dbReference>
<evidence type="ECO:0000256" key="5">
    <source>
        <dbReference type="SAM" id="SignalP"/>
    </source>
</evidence>
<dbReference type="InterPro" id="IPR003591">
    <property type="entry name" value="Leu-rich_rpt_typical-subtyp"/>
</dbReference>
<dbReference type="InParanoid" id="F6TTX9"/>
<organism evidence="7 8">
    <name type="scientific">Ciona intestinalis</name>
    <name type="common">Transparent sea squirt</name>
    <name type="synonym">Ascidia intestinalis</name>
    <dbReference type="NCBI Taxonomy" id="7719"/>
    <lineage>
        <taxon>Eukaryota</taxon>
        <taxon>Metazoa</taxon>
        <taxon>Chordata</taxon>
        <taxon>Tunicata</taxon>
        <taxon>Ascidiacea</taxon>
        <taxon>Phlebobranchia</taxon>
        <taxon>Cionidae</taxon>
        <taxon>Ciona</taxon>
    </lineage>
</organism>
<proteinExistence type="predicted"/>
<keyword evidence="3" id="KW-0677">Repeat</keyword>
<dbReference type="InterPro" id="IPR050333">
    <property type="entry name" value="SLRP"/>
</dbReference>
<keyword evidence="1" id="KW-0433">Leucine-rich repeat</keyword>
<dbReference type="GO" id="GO:0005615">
    <property type="term" value="C:extracellular space"/>
    <property type="evidence" value="ECO:0000318"/>
    <property type="project" value="GO_Central"/>
</dbReference>
<dbReference type="HOGENOM" id="CLU_000288_186_2_1"/>
<accession>A0A1W2W3D9</accession>
<protein>
    <recommendedName>
        <fullName evidence="6">LRRNT domain-containing protein</fullName>
    </recommendedName>
</protein>
<dbReference type="Pfam" id="PF13855">
    <property type="entry name" value="LRR_8"/>
    <property type="match status" value="3"/>
</dbReference>
<keyword evidence="4" id="KW-0325">Glycoprotein</keyword>
<reference evidence="8" key="1">
    <citation type="journal article" date="2002" name="Science">
        <title>The draft genome of Ciona intestinalis: insights into chordate and vertebrate origins.</title>
        <authorList>
            <person name="Dehal P."/>
            <person name="Satou Y."/>
            <person name="Campbell R.K."/>
            <person name="Chapman J."/>
            <person name="Degnan B."/>
            <person name="De Tomaso A."/>
            <person name="Davidson B."/>
            <person name="Di Gregorio A."/>
            <person name="Gelpke M."/>
            <person name="Goodstein D.M."/>
            <person name="Harafuji N."/>
            <person name="Hastings K.E."/>
            <person name="Ho I."/>
            <person name="Hotta K."/>
            <person name="Huang W."/>
            <person name="Kawashima T."/>
            <person name="Lemaire P."/>
            <person name="Martinez D."/>
            <person name="Meinertzhagen I.A."/>
            <person name="Necula S."/>
            <person name="Nonaka M."/>
            <person name="Putnam N."/>
            <person name="Rash S."/>
            <person name="Saiga H."/>
            <person name="Satake M."/>
            <person name="Terry A."/>
            <person name="Yamada L."/>
            <person name="Wang H.G."/>
            <person name="Awazu S."/>
            <person name="Azumi K."/>
            <person name="Boore J."/>
            <person name="Branno M."/>
            <person name="Chin-Bow S."/>
            <person name="DeSantis R."/>
            <person name="Doyle S."/>
            <person name="Francino P."/>
            <person name="Keys D.N."/>
            <person name="Haga S."/>
            <person name="Hayashi H."/>
            <person name="Hino K."/>
            <person name="Imai K.S."/>
            <person name="Inaba K."/>
            <person name="Kano S."/>
            <person name="Kobayashi K."/>
            <person name="Kobayashi M."/>
            <person name="Lee B.I."/>
            <person name="Makabe K.W."/>
            <person name="Manohar C."/>
            <person name="Matassi G."/>
            <person name="Medina M."/>
            <person name="Mochizuki Y."/>
            <person name="Mount S."/>
            <person name="Morishita T."/>
            <person name="Miura S."/>
            <person name="Nakayama A."/>
            <person name="Nishizaka S."/>
            <person name="Nomoto H."/>
            <person name="Ohta F."/>
            <person name="Oishi K."/>
            <person name="Rigoutsos I."/>
            <person name="Sano M."/>
            <person name="Sasaki A."/>
            <person name="Sasakura Y."/>
            <person name="Shoguchi E."/>
            <person name="Shin-i T."/>
            <person name="Spagnuolo A."/>
            <person name="Stainier D."/>
            <person name="Suzuki M.M."/>
            <person name="Tassy O."/>
            <person name="Takatori N."/>
            <person name="Tokuoka M."/>
            <person name="Yagi K."/>
            <person name="Yoshizaki F."/>
            <person name="Wada S."/>
            <person name="Zhang C."/>
            <person name="Hyatt P.D."/>
            <person name="Larimer F."/>
            <person name="Detter C."/>
            <person name="Doggett N."/>
            <person name="Glavina T."/>
            <person name="Hawkins T."/>
            <person name="Richardson P."/>
            <person name="Lucas S."/>
            <person name="Kohara Y."/>
            <person name="Levine M."/>
            <person name="Satoh N."/>
            <person name="Rokhsar D.S."/>
        </authorList>
    </citation>
    <scope>NUCLEOTIDE SEQUENCE [LARGE SCALE GENOMIC DNA]</scope>
</reference>
<reference evidence="7" key="4">
    <citation type="submission" date="2025-09" db="UniProtKB">
        <authorList>
            <consortium name="Ensembl"/>
        </authorList>
    </citation>
    <scope>IDENTIFICATION</scope>
</reference>
<feature type="chain" id="PRO_5014090175" description="LRRNT domain-containing protein" evidence="5">
    <location>
        <begin position="25"/>
        <end position="416"/>
    </location>
</feature>
<evidence type="ECO:0000313" key="8">
    <source>
        <dbReference type="Proteomes" id="UP000008144"/>
    </source>
</evidence>